<dbReference type="InterPro" id="IPR023298">
    <property type="entry name" value="ATPase_P-typ_TM_dom_sf"/>
</dbReference>
<dbReference type="GO" id="GO:0016887">
    <property type="term" value="F:ATP hydrolysis activity"/>
    <property type="evidence" value="ECO:0007669"/>
    <property type="project" value="InterPro"/>
</dbReference>
<dbReference type="Gene3D" id="3.40.50.1000">
    <property type="entry name" value="HAD superfamily/HAD-like"/>
    <property type="match status" value="1"/>
</dbReference>
<sequence>MSVPSDSLTNGDLLLLKPGMRVPCDLLLLQGTVVLDERSLTGECYPVLKGPLPVHNQSNNCISLEQESAHMVFAGTLVLASTGGAETQDGVGTEESLSFLLALAALTGLAASYTAFKFYSRNVSFESGFMLIADLFTDALPPALRATLSVSLTSAAARIASSYGISVLSPGRLNTCGFVRCVCFDKTGTLTEEGVSLLGCLPACHLNDQQKAPVPNAGADAHGEHALLPPYALEACSSSSCSSCCSCRVHLLQCISCCSSLANVGGRIAGDPLEACLLAASGWRLLDGAAAAARTEVECRGSTADAFTLLKRKLRGAAAAKASTFVFPQHRQEETSISEIEEDRCICVLRRFLFCSVEMRMSVVALQMGTQQVFIYSKGSPESILPLCKGESVLPGTEKRITTFAASGYRVLAAAWRPLAQGECWETLRRHQAEHNLYFLGLLIFVNELKPEARQTIAALDEARLDIRMLTGDSLHTAIGVASECGILDSHENAAGRAVCRCCYSVTAEETLKRKGGESAGATAYDTQGTGSRRSSTDEEQTGPHAERLRRQQVQQQLKCLPSTHRALILGEVCSRHEDAVGRREFLVWSLLLLPRRSGSQQHRNPQQREKQQQDKAAGGLQPLVSLDIRVLLALLPDSRRAVLVLTARAFRHLSRLHMLLGLPFSERCAEIVQQVLAKHQHQMQALQQHQQQQQETEDGEHERHSTSTRCDVGSPLLQLLRPSLFEPETEDARKQQQQQRTAVHAEKLRDTVEDLLFQTPLLLQLLPQQQGEADVVQQQQQQACCINIRPWISAEAVSRSPRGEALQQQQDEELLQQEANDAVQQHLGDLQQQHPGELLLPSAAAHASLSRVDRMQELLQQSECHRAEQTEAAASEEIPGSTSTVRPGAFQRLLTQFIGVFRPARHSRIAPSPWRSPALVATSVSTAVRCHDQPSSSSNWAMAHMRAFTSRLALTREASLEVSESLHEPLLPPKKQQRTRPQQTHQEMYPQTQQHQTQ</sequence>
<evidence type="ECO:0000256" key="11">
    <source>
        <dbReference type="ARBA" id="ARBA00023136"/>
    </source>
</evidence>
<dbReference type="PRINTS" id="PR00119">
    <property type="entry name" value="CATATPASE"/>
</dbReference>
<dbReference type="Gene3D" id="2.70.150.10">
    <property type="entry name" value="Calcium-transporting ATPase, cytoplasmic transduction domain A"/>
    <property type="match status" value="1"/>
</dbReference>
<evidence type="ECO:0000256" key="8">
    <source>
        <dbReference type="ARBA" id="ARBA00022842"/>
    </source>
</evidence>
<reference evidence="16" key="1">
    <citation type="submission" date="2025-08" db="UniProtKB">
        <authorList>
            <consortium name="RefSeq"/>
        </authorList>
    </citation>
    <scope>IDENTIFICATION</scope>
</reference>
<gene>
    <name evidence="16" type="primary">LOC34618680</name>
</gene>
<dbReference type="InterPro" id="IPR018303">
    <property type="entry name" value="ATPase_P-typ_P_site"/>
</dbReference>
<comment type="similarity">
    <text evidence="2">Belongs to the cation transport ATPase (P-type) (TC 3.A.3) family. Type V subfamily.</text>
</comment>
<feature type="non-terminal residue" evidence="16">
    <location>
        <position position="999"/>
    </location>
</feature>
<evidence type="ECO:0000256" key="6">
    <source>
        <dbReference type="ARBA" id="ARBA00022741"/>
    </source>
</evidence>
<dbReference type="SUPFAM" id="SSF81653">
    <property type="entry name" value="Calcium ATPase, transduction domain A"/>
    <property type="match status" value="1"/>
</dbReference>
<evidence type="ECO:0000313" key="16">
    <source>
        <dbReference type="RefSeq" id="XP_026190674.1"/>
    </source>
</evidence>
<keyword evidence="6" id="KW-0547">Nucleotide-binding</keyword>
<dbReference type="InterPro" id="IPR001757">
    <property type="entry name" value="P_typ_ATPase"/>
</dbReference>
<feature type="region of interest" description="Disordered" evidence="13">
    <location>
        <begin position="962"/>
        <end position="999"/>
    </location>
</feature>
<evidence type="ECO:0000256" key="13">
    <source>
        <dbReference type="SAM" id="MobiDB-lite"/>
    </source>
</evidence>
<comment type="catalytic activity">
    <reaction evidence="12">
        <text>ATP + H2O = ADP + phosphate + H(+)</text>
        <dbReference type="Rhea" id="RHEA:13065"/>
        <dbReference type="ChEBI" id="CHEBI:15377"/>
        <dbReference type="ChEBI" id="CHEBI:15378"/>
        <dbReference type="ChEBI" id="CHEBI:30616"/>
        <dbReference type="ChEBI" id="CHEBI:43474"/>
        <dbReference type="ChEBI" id="CHEBI:456216"/>
    </reaction>
</comment>
<dbReference type="AlphaFoldDB" id="A0A6P6RSZ9"/>
<dbReference type="InterPro" id="IPR023214">
    <property type="entry name" value="HAD_sf"/>
</dbReference>
<dbReference type="InterPro" id="IPR023299">
    <property type="entry name" value="ATPase_P-typ_cyto_dom_N"/>
</dbReference>
<dbReference type="OrthoDB" id="348931at2759"/>
<dbReference type="InterPro" id="IPR059000">
    <property type="entry name" value="ATPase_P-type_domA"/>
</dbReference>
<dbReference type="GO" id="GO:0016020">
    <property type="term" value="C:membrane"/>
    <property type="evidence" value="ECO:0007669"/>
    <property type="project" value="UniProtKB-SubCell"/>
</dbReference>
<feature type="region of interest" description="Disordered" evidence="13">
    <location>
        <begin position="684"/>
        <end position="712"/>
    </location>
</feature>
<dbReference type="GO" id="GO:0005524">
    <property type="term" value="F:ATP binding"/>
    <property type="evidence" value="ECO:0007669"/>
    <property type="project" value="UniProtKB-KW"/>
</dbReference>
<evidence type="ECO:0000259" key="14">
    <source>
        <dbReference type="Pfam" id="PF00122"/>
    </source>
</evidence>
<keyword evidence="9" id="KW-1278">Translocase</keyword>
<evidence type="ECO:0000256" key="3">
    <source>
        <dbReference type="ARBA" id="ARBA00022553"/>
    </source>
</evidence>
<dbReference type="InterPro" id="IPR008250">
    <property type="entry name" value="ATPase_P-typ_transduc_dom_A_sf"/>
</dbReference>
<dbReference type="Proteomes" id="UP000515125">
    <property type="component" value="Unplaced"/>
</dbReference>
<dbReference type="InterPro" id="IPR006544">
    <property type="entry name" value="P-type_TPase_V"/>
</dbReference>
<dbReference type="SUPFAM" id="SSF56784">
    <property type="entry name" value="HAD-like"/>
    <property type="match status" value="1"/>
</dbReference>
<dbReference type="PANTHER" id="PTHR45630:SF8">
    <property type="entry name" value="CATION-TRANSPORTING ATPASE"/>
    <property type="match status" value="1"/>
</dbReference>
<dbReference type="GO" id="GO:0019829">
    <property type="term" value="F:ATPase-coupled monoatomic cation transmembrane transporter activity"/>
    <property type="evidence" value="ECO:0007669"/>
    <property type="project" value="TreeGrafter"/>
</dbReference>
<dbReference type="GeneID" id="34618680"/>
<dbReference type="Pfam" id="PF00122">
    <property type="entry name" value="E1-E2_ATPase"/>
    <property type="match status" value="1"/>
</dbReference>
<feature type="region of interest" description="Disordered" evidence="13">
    <location>
        <begin position="867"/>
        <end position="886"/>
    </location>
</feature>
<feature type="compositionally biased region" description="Low complexity" evidence="13">
    <location>
        <begin position="684"/>
        <end position="695"/>
    </location>
</feature>
<evidence type="ECO:0000256" key="5">
    <source>
        <dbReference type="ARBA" id="ARBA00022723"/>
    </source>
</evidence>
<evidence type="ECO:0000256" key="9">
    <source>
        <dbReference type="ARBA" id="ARBA00022967"/>
    </source>
</evidence>
<keyword evidence="15" id="KW-1185">Reference proteome</keyword>
<dbReference type="InterPro" id="IPR036412">
    <property type="entry name" value="HAD-like_sf"/>
</dbReference>
<dbReference type="SUPFAM" id="SSF81660">
    <property type="entry name" value="Metal cation-transporting ATPase, ATP-binding domain N"/>
    <property type="match status" value="1"/>
</dbReference>
<keyword evidence="7" id="KW-0067">ATP-binding</keyword>
<evidence type="ECO:0000256" key="2">
    <source>
        <dbReference type="ARBA" id="ARBA00006000"/>
    </source>
</evidence>
<evidence type="ECO:0000313" key="15">
    <source>
        <dbReference type="Proteomes" id="UP000515125"/>
    </source>
</evidence>
<name>A0A6P6RSZ9_9EIME</name>
<evidence type="ECO:0000256" key="1">
    <source>
        <dbReference type="ARBA" id="ARBA00004141"/>
    </source>
</evidence>
<evidence type="ECO:0000256" key="10">
    <source>
        <dbReference type="ARBA" id="ARBA00022989"/>
    </source>
</evidence>
<evidence type="ECO:0000256" key="7">
    <source>
        <dbReference type="ARBA" id="ARBA00022840"/>
    </source>
</evidence>
<protein>
    <submittedName>
        <fullName evidence="16">Uncharacterized protein LOC34618680</fullName>
    </submittedName>
</protein>
<keyword evidence="10" id="KW-1133">Transmembrane helix</keyword>
<keyword evidence="11" id="KW-0472">Membrane</keyword>
<accession>A0A6P6RSZ9</accession>
<dbReference type="RefSeq" id="XP_026190674.1">
    <property type="nucleotide sequence ID" value="XM_026334889.1"/>
</dbReference>
<dbReference type="GO" id="GO:0140358">
    <property type="term" value="F:P-type transmembrane transporter activity"/>
    <property type="evidence" value="ECO:0007669"/>
    <property type="project" value="InterPro"/>
</dbReference>
<keyword evidence="5" id="KW-0479">Metal-binding</keyword>
<comment type="subcellular location">
    <subcellularLocation>
        <location evidence="1">Membrane</location>
        <topology evidence="1">Multi-pass membrane protein</topology>
    </subcellularLocation>
</comment>
<evidence type="ECO:0000256" key="12">
    <source>
        <dbReference type="ARBA" id="ARBA00049360"/>
    </source>
</evidence>
<proteinExistence type="inferred from homology"/>
<feature type="region of interest" description="Disordered" evidence="13">
    <location>
        <begin position="599"/>
        <end position="619"/>
    </location>
</feature>
<keyword evidence="3" id="KW-0597">Phosphoprotein</keyword>
<dbReference type="Gene3D" id="3.40.1110.10">
    <property type="entry name" value="Calcium-transporting ATPase, cytoplasmic domain N"/>
    <property type="match status" value="1"/>
</dbReference>
<feature type="domain" description="P-type ATPase A" evidence="14">
    <location>
        <begin position="2"/>
        <end position="86"/>
    </location>
</feature>
<dbReference type="PROSITE" id="PS00154">
    <property type="entry name" value="ATPASE_E1_E2"/>
    <property type="match status" value="1"/>
</dbReference>
<feature type="compositionally biased region" description="Polar residues" evidence="13">
    <location>
        <begin position="986"/>
        <end position="999"/>
    </location>
</feature>
<feature type="compositionally biased region" description="Polar residues" evidence="13">
    <location>
        <begin position="525"/>
        <end position="534"/>
    </location>
</feature>
<keyword evidence="4" id="KW-0812">Transmembrane</keyword>
<keyword evidence="8" id="KW-0460">Magnesium</keyword>
<evidence type="ECO:0000256" key="4">
    <source>
        <dbReference type="ARBA" id="ARBA00022692"/>
    </source>
</evidence>
<dbReference type="SUPFAM" id="SSF81665">
    <property type="entry name" value="Calcium ATPase, transmembrane domain M"/>
    <property type="match status" value="1"/>
</dbReference>
<dbReference type="NCBIfam" id="TIGR01494">
    <property type="entry name" value="ATPase_P-type"/>
    <property type="match status" value="1"/>
</dbReference>
<feature type="region of interest" description="Disordered" evidence="13">
    <location>
        <begin position="515"/>
        <end position="552"/>
    </location>
</feature>
<dbReference type="GO" id="GO:0046872">
    <property type="term" value="F:metal ion binding"/>
    <property type="evidence" value="ECO:0007669"/>
    <property type="project" value="UniProtKB-KW"/>
</dbReference>
<organism evidence="15 16">
    <name type="scientific">Cyclospora cayetanensis</name>
    <dbReference type="NCBI Taxonomy" id="88456"/>
    <lineage>
        <taxon>Eukaryota</taxon>
        <taxon>Sar</taxon>
        <taxon>Alveolata</taxon>
        <taxon>Apicomplexa</taxon>
        <taxon>Conoidasida</taxon>
        <taxon>Coccidia</taxon>
        <taxon>Eucoccidiorida</taxon>
        <taxon>Eimeriorina</taxon>
        <taxon>Eimeriidae</taxon>
        <taxon>Cyclospora</taxon>
    </lineage>
</organism>
<dbReference type="PANTHER" id="PTHR45630">
    <property type="entry name" value="CATION-TRANSPORTING ATPASE-RELATED"/>
    <property type="match status" value="1"/>
</dbReference>